<evidence type="ECO:0000313" key="2">
    <source>
        <dbReference type="EMBL" id="ASR47681.1"/>
    </source>
</evidence>
<name>A0A222WPJ4_9BACL</name>
<protein>
    <submittedName>
        <fullName evidence="2">Uncharacterized protein</fullName>
    </submittedName>
</protein>
<proteinExistence type="predicted"/>
<evidence type="ECO:0000313" key="3">
    <source>
        <dbReference type="Proteomes" id="UP000214666"/>
    </source>
</evidence>
<evidence type="ECO:0000256" key="1">
    <source>
        <dbReference type="SAM" id="SignalP"/>
    </source>
</evidence>
<keyword evidence="3" id="KW-1185">Reference proteome</keyword>
<sequence>MILKKLTAVILSLSTALAVFAPLSFAEENSGNTIQNTTVEIAEPNIQDVPTSAITRFETQGNPNARVEFVDPKLVQKNSVITPQAGDRRVYVKPEYALGSNKITGYSVGPIQKQTLIISVAKGRTATRSSSLTVSGTVSITATVDANIAYIVKESLTGNVSGTVSKTYNTTDVYSGPPEGSSYNTRNYYAAINYDQYNTTIVRYDYYDYYIGNTYQGRQSENAGYTYVNGTKKPINIEYPKDVNY</sequence>
<reference evidence="2 3" key="1">
    <citation type="submission" date="2017-03" db="EMBL/GenBank/DDBJ databases">
        <title>Complete genome sequence of Paenibacillus Kribbensis producing bioflocculants.</title>
        <authorList>
            <person name="Lee H.-G."/>
            <person name="Oh H.-M."/>
        </authorList>
    </citation>
    <scope>NUCLEOTIDE SEQUENCE [LARGE SCALE GENOMIC DNA]</scope>
    <source>
        <strain evidence="2 3">AM49</strain>
    </source>
</reference>
<dbReference type="KEGG" id="pkb:B4V02_13850"/>
<accession>A0A222WPJ4</accession>
<organism evidence="2 3">
    <name type="scientific">Paenibacillus kribbensis</name>
    <dbReference type="NCBI Taxonomy" id="172713"/>
    <lineage>
        <taxon>Bacteria</taxon>
        <taxon>Bacillati</taxon>
        <taxon>Bacillota</taxon>
        <taxon>Bacilli</taxon>
        <taxon>Bacillales</taxon>
        <taxon>Paenibacillaceae</taxon>
        <taxon>Paenibacillus</taxon>
    </lineage>
</organism>
<gene>
    <name evidence="2" type="ORF">B4V02_13850</name>
</gene>
<feature type="chain" id="PRO_5012668642" evidence="1">
    <location>
        <begin position="27"/>
        <end position="245"/>
    </location>
</feature>
<dbReference type="AlphaFoldDB" id="A0A222WPJ4"/>
<dbReference type="Proteomes" id="UP000214666">
    <property type="component" value="Chromosome"/>
</dbReference>
<keyword evidence="1" id="KW-0732">Signal</keyword>
<dbReference type="EMBL" id="CP020028">
    <property type="protein sequence ID" value="ASR47681.1"/>
    <property type="molecule type" value="Genomic_DNA"/>
</dbReference>
<feature type="signal peptide" evidence="1">
    <location>
        <begin position="1"/>
        <end position="26"/>
    </location>
</feature>